<dbReference type="Pfam" id="PF01471">
    <property type="entry name" value="PG_binding_1"/>
    <property type="match status" value="1"/>
</dbReference>
<dbReference type="STRING" id="935700.jaqu_09250"/>
<dbReference type="AlphaFoldDB" id="A0A0D1EHP2"/>
<accession>A0A0D1EHP2</accession>
<dbReference type="RefSeq" id="WP_043917774.1">
    <property type="nucleotide sequence ID" value="NZ_FZPF01000007.1"/>
</dbReference>
<feature type="domain" description="SPOR" evidence="2">
    <location>
        <begin position="14"/>
        <end position="91"/>
    </location>
</feature>
<dbReference type="InterPro" id="IPR002477">
    <property type="entry name" value="Peptidoglycan-bd-like"/>
</dbReference>
<dbReference type="Gene3D" id="1.10.101.10">
    <property type="entry name" value="PGBD-like superfamily/PGBD"/>
    <property type="match status" value="1"/>
</dbReference>
<evidence type="ECO:0000313" key="3">
    <source>
        <dbReference type="EMBL" id="KIT17194.1"/>
    </source>
</evidence>
<evidence type="ECO:0000256" key="1">
    <source>
        <dbReference type="SAM" id="SignalP"/>
    </source>
</evidence>
<protein>
    <submittedName>
        <fullName evidence="3">Putative peptidoglycan binding domain protein</fullName>
    </submittedName>
</protein>
<reference evidence="3 4" key="1">
    <citation type="submission" date="2015-02" db="EMBL/GenBank/DDBJ databases">
        <title>Genome Sequence of Jannaschia aquimarina DSM28248, a member of the Roseobacter clade.</title>
        <authorList>
            <person name="Voget S."/>
            <person name="Daniel R."/>
        </authorList>
    </citation>
    <scope>NUCLEOTIDE SEQUENCE [LARGE SCALE GENOMIC DNA]</scope>
    <source>
        <strain evidence="3 4">GSW-M26</strain>
    </source>
</reference>
<sequence>MRVLTFLAAVAAAPMALAENYVQIEAHRSLTEAQERAQAYEGILPNVNGFELSRRWYALAIGPYATEAEAAAALRRLRSEGLIPRDSYTAKEQAYRDQFWPTGARAAAPAIPITPALPEAQSGNATGPASDNGALILLSEPDETPREARRSEQLLTRLEREDLQRALQWFGFYTARIDGAFGRGTRRSMGEWQDAKGYEVTGILTTRQRSELLDDLRTSQAALGLEPLRLDRAGIALTAPLGLVSYDRIEAPFVHYQPKDGSGVRLSLISQPGDAGRLAGLYEILQTLDIVPPEGERGKLRDSFRITGQEDGRTTQVFARLEDGHILGYILSWPPEQAALASRALPIMQETLASVGRPLDPEAGFDPAAQSFDMVSGLEVRKPLRSASGFFVNPQGAVVTAAKTVAGCGRITLDRLHEAQVAVDRDGVAVLTPLARIAPVEVATLAPGEGRLRSDVSVGGYPFGGVLGAATLSFGTLEDVRGLDGSPDVLRLSLESKDGDAGGPVLDGAGRVTGMLLPAPDEGARALPGDVAFAVKARSILTVLGEAGIPATEAQPTPTLAPEDLSRRAAGLTVLVSCWE</sequence>
<dbReference type="PROSITE" id="PS51724">
    <property type="entry name" value="SPOR"/>
    <property type="match status" value="1"/>
</dbReference>
<dbReference type="EMBL" id="JYFE01000020">
    <property type="protein sequence ID" value="KIT17194.1"/>
    <property type="molecule type" value="Genomic_DNA"/>
</dbReference>
<name>A0A0D1EHP2_9RHOB</name>
<dbReference type="SUPFAM" id="SSF50494">
    <property type="entry name" value="Trypsin-like serine proteases"/>
    <property type="match status" value="1"/>
</dbReference>
<dbReference type="Pfam" id="PF13365">
    <property type="entry name" value="Trypsin_2"/>
    <property type="match status" value="1"/>
</dbReference>
<gene>
    <name evidence="3" type="ORF">jaqu_09250</name>
</gene>
<dbReference type="SUPFAM" id="SSF47090">
    <property type="entry name" value="PGBD-like"/>
    <property type="match status" value="1"/>
</dbReference>
<dbReference type="Proteomes" id="UP000032232">
    <property type="component" value="Unassembled WGS sequence"/>
</dbReference>
<dbReference type="Pfam" id="PF05036">
    <property type="entry name" value="SPOR"/>
    <property type="match status" value="1"/>
</dbReference>
<evidence type="ECO:0000259" key="2">
    <source>
        <dbReference type="PROSITE" id="PS51724"/>
    </source>
</evidence>
<proteinExistence type="predicted"/>
<dbReference type="InterPro" id="IPR036366">
    <property type="entry name" value="PGBDSf"/>
</dbReference>
<feature type="chain" id="PRO_5002240899" evidence="1">
    <location>
        <begin position="19"/>
        <end position="580"/>
    </location>
</feature>
<dbReference type="InterPro" id="IPR036365">
    <property type="entry name" value="PGBD-like_sf"/>
</dbReference>
<dbReference type="Gene3D" id="2.40.10.120">
    <property type="match status" value="1"/>
</dbReference>
<organism evidence="3 4">
    <name type="scientific">Jannaschia aquimarina</name>
    <dbReference type="NCBI Taxonomy" id="935700"/>
    <lineage>
        <taxon>Bacteria</taxon>
        <taxon>Pseudomonadati</taxon>
        <taxon>Pseudomonadota</taxon>
        <taxon>Alphaproteobacteria</taxon>
        <taxon>Rhodobacterales</taxon>
        <taxon>Roseobacteraceae</taxon>
        <taxon>Jannaschia</taxon>
    </lineage>
</organism>
<dbReference type="PATRIC" id="fig|935700.4.peg.967"/>
<dbReference type="GO" id="GO:0042834">
    <property type="term" value="F:peptidoglycan binding"/>
    <property type="evidence" value="ECO:0007669"/>
    <property type="project" value="InterPro"/>
</dbReference>
<dbReference type="InterPro" id="IPR007730">
    <property type="entry name" value="SPOR-like_dom"/>
</dbReference>
<keyword evidence="1" id="KW-0732">Signal</keyword>
<comment type="caution">
    <text evidence="3">The sequence shown here is derived from an EMBL/GenBank/DDBJ whole genome shotgun (WGS) entry which is preliminary data.</text>
</comment>
<keyword evidence="4" id="KW-1185">Reference proteome</keyword>
<dbReference type="InterPro" id="IPR009003">
    <property type="entry name" value="Peptidase_S1_PA"/>
</dbReference>
<feature type="signal peptide" evidence="1">
    <location>
        <begin position="1"/>
        <end position="18"/>
    </location>
</feature>
<evidence type="ECO:0000313" key="4">
    <source>
        <dbReference type="Proteomes" id="UP000032232"/>
    </source>
</evidence>